<dbReference type="EMBL" id="JACOQK010000001">
    <property type="protein sequence ID" value="MBC5787186.1"/>
    <property type="molecule type" value="Genomic_DNA"/>
</dbReference>
<name>A0ABR7IPW0_9CLOT</name>
<organism evidence="4 5">
    <name type="scientific">Clostridium facile</name>
    <dbReference type="NCBI Taxonomy" id="2763035"/>
    <lineage>
        <taxon>Bacteria</taxon>
        <taxon>Bacillati</taxon>
        <taxon>Bacillota</taxon>
        <taxon>Clostridia</taxon>
        <taxon>Eubacteriales</taxon>
        <taxon>Clostridiaceae</taxon>
        <taxon>Clostridium</taxon>
    </lineage>
</organism>
<dbReference type="PANTHER" id="PTHR31302">
    <property type="entry name" value="TRANSMEMBRANE PROTEIN WITH METALLOPHOSPHOESTERASE DOMAIN-RELATED"/>
    <property type="match status" value="1"/>
</dbReference>
<dbReference type="CDD" id="cd07385">
    <property type="entry name" value="MPP_YkuE_C"/>
    <property type="match status" value="1"/>
</dbReference>
<dbReference type="Proteomes" id="UP000649151">
    <property type="component" value="Unassembled WGS sequence"/>
</dbReference>
<protein>
    <submittedName>
        <fullName evidence="4">Metallophosphoesterase</fullName>
    </submittedName>
</protein>
<evidence type="ECO:0000256" key="1">
    <source>
        <dbReference type="ARBA" id="ARBA00022723"/>
    </source>
</evidence>
<keyword evidence="1" id="KW-0479">Metal-binding</keyword>
<evidence type="ECO:0000313" key="5">
    <source>
        <dbReference type="Proteomes" id="UP000649151"/>
    </source>
</evidence>
<feature type="domain" description="Calcineurin-like phosphoesterase" evidence="3">
    <location>
        <begin position="44"/>
        <end position="217"/>
    </location>
</feature>
<dbReference type="Pfam" id="PF00149">
    <property type="entry name" value="Metallophos"/>
    <property type="match status" value="1"/>
</dbReference>
<accession>A0ABR7IPW0</accession>
<gene>
    <name evidence="4" type="ORF">H8Z77_03990</name>
</gene>
<evidence type="ECO:0000256" key="2">
    <source>
        <dbReference type="ARBA" id="ARBA00022801"/>
    </source>
</evidence>
<evidence type="ECO:0000313" key="4">
    <source>
        <dbReference type="EMBL" id="MBC5787186.1"/>
    </source>
</evidence>
<dbReference type="InterPro" id="IPR029052">
    <property type="entry name" value="Metallo-depent_PP-like"/>
</dbReference>
<dbReference type="InterPro" id="IPR004843">
    <property type="entry name" value="Calcineurin-like_PHP"/>
</dbReference>
<reference evidence="4 5" key="1">
    <citation type="submission" date="2020-08" db="EMBL/GenBank/DDBJ databases">
        <title>Genome public.</title>
        <authorList>
            <person name="Liu C."/>
            <person name="Sun Q."/>
        </authorList>
    </citation>
    <scope>NUCLEOTIDE SEQUENCE [LARGE SCALE GENOMIC DNA]</scope>
    <source>
        <strain evidence="4 5">NSJ-27</strain>
    </source>
</reference>
<dbReference type="Gene3D" id="3.60.21.10">
    <property type="match status" value="1"/>
</dbReference>
<evidence type="ECO:0000259" key="3">
    <source>
        <dbReference type="Pfam" id="PF00149"/>
    </source>
</evidence>
<dbReference type="SUPFAM" id="SSF56300">
    <property type="entry name" value="Metallo-dependent phosphatases"/>
    <property type="match status" value="1"/>
</dbReference>
<keyword evidence="5" id="KW-1185">Reference proteome</keyword>
<dbReference type="InterPro" id="IPR051158">
    <property type="entry name" value="Metallophosphoesterase_sf"/>
</dbReference>
<sequence length="283" mass="31637">MFAAACGVTAVASFIVWANWQNKGLQLHPIVIYSHRLPSSFSGFKIAHLSDFHNTQFGKNNKKLLRLLKEQKPDIITITGDLVDARRTNFDIALSFTKQALEIAPVYYVTGNHESRIPEYQQFEKMLKGIGVVILRDQSVPLVKNEASIALLGLDDPGFICPSPNSLQELCEQTNKKLNKIKRGKDIFTIGLSHRPELFQAYVENKLDLVLSGHTHGGQIRIPGIGGMIAPMQGFFPKYDAGLYHIAQTDLVIHRGLGNSLFPLRINNRPEVILITLKKKIKS</sequence>
<proteinExistence type="predicted"/>
<keyword evidence="2" id="KW-0378">Hydrolase</keyword>
<dbReference type="PANTHER" id="PTHR31302:SF31">
    <property type="entry name" value="PHOSPHODIESTERASE YAEI"/>
    <property type="match status" value="1"/>
</dbReference>
<comment type="caution">
    <text evidence="4">The sequence shown here is derived from an EMBL/GenBank/DDBJ whole genome shotgun (WGS) entry which is preliminary data.</text>
</comment>